<name>A0AAV3NYV6_LITER</name>
<dbReference type="EMBL" id="BAABME010016033">
    <property type="protein sequence ID" value="GAA0144133.1"/>
    <property type="molecule type" value="Genomic_DNA"/>
</dbReference>
<dbReference type="InterPro" id="IPR013103">
    <property type="entry name" value="RVT_2"/>
</dbReference>
<keyword evidence="3" id="KW-1185">Reference proteome</keyword>
<dbReference type="Proteomes" id="UP001454036">
    <property type="component" value="Unassembled WGS sequence"/>
</dbReference>
<reference evidence="2 3" key="1">
    <citation type="submission" date="2024-01" db="EMBL/GenBank/DDBJ databases">
        <title>The complete chloroplast genome sequence of Lithospermum erythrorhizon: insights into the phylogenetic relationship among Boraginaceae species and the maternal lineages of purple gromwells.</title>
        <authorList>
            <person name="Okada T."/>
            <person name="Watanabe K."/>
        </authorList>
    </citation>
    <scope>NUCLEOTIDE SEQUENCE [LARGE SCALE GENOMIC DNA]</scope>
</reference>
<evidence type="ECO:0000313" key="2">
    <source>
        <dbReference type="EMBL" id="GAA0144133.1"/>
    </source>
</evidence>
<sequence length="198" mass="22260">MSVSDARDAEIFEHIFPLNKDVSNPYVVPSVPVESYDTNRPASCSTPNLQADEPRMMFGSDCVIICLYVDHMLILGNTLDVINKNKELLSSNFDMKDLGEAGVILGVRVIRNFEGIFLSQSHYVEMVLKKFNSFDVALARTPYNPSLHLTKDLDESISQNEYAKIIGNVMILMNCTRHDIAYAISRLSRYTHNPSGSH</sequence>
<feature type="domain" description="Reverse transcriptase Ty1/copia-type" evidence="1">
    <location>
        <begin position="58"/>
        <end position="142"/>
    </location>
</feature>
<protein>
    <recommendedName>
        <fullName evidence="1">Reverse transcriptase Ty1/copia-type domain-containing protein</fullName>
    </recommendedName>
</protein>
<proteinExistence type="predicted"/>
<evidence type="ECO:0000313" key="3">
    <source>
        <dbReference type="Proteomes" id="UP001454036"/>
    </source>
</evidence>
<comment type="caution">
    <text evidence="2">The sequence shown here is derived from an EMBL/GenBank/DDBJ whole genome shotgun (WGS) entry which is preliminary data.</text>
</comment>
<gene>
    <name evidence="2" type="ORF">LIER_35876</name>
</gene>
<evidence type="ECO:0000259" key="1">
    <source>
        <dbReference type="Pfam" id="PF07727"/>
    </source>
</evidence>
<dbReference type="Pfam" id="PF07727">
    <property type="entry name" value="RVT_2"/>
    <property type="match status" value="1"/>
</dbReference>
<dbReference type="AlphaFoldDB" id="A0AAV3NYV6"/>
<organism evidence="2 3">
    <name type="scientific">Lithospermum erythrorhizon</name>
    <name type="common">Purple gromwell</name>
    <name type="synonym">Lithospermum officinale var. erythrorhizon</name>
    <dbReference type="NCBI Taxonomy" id="34254"/>
    <lineage>
        <taxon>Eukaryota</taxon>
        <taxon>Viridiplantae</taxon>
        <taxon>Streptophyta</taxon>
        <taxon>Embryophyta</taxon>
        <taxon>Tracheophyta</taxon>
        <taxon>Spermatophyta</taxon>
        <taxon>Magnoliopsida</taxon>
        <taxon>eudicotyledons</taxon>
        <taxon>Gunneridae</taxon>
        <taxon>Pentapetalae</taxon>
        <taxon>asterids</taxon>
        <taxon>lamiids</taxon>
        <taxon>Boraginales</taxon>
        <taxon>Boraginaceae</taxon>
        <taxon>Boraginoideae</taxon>
        <taxon>Lithospermeae</taxon>
        <taxon>Lithospermum</taxon>
    </lineage>
</organism>
<accession>A0AAV3NYV6</accession>